<dbReference type="EMBL" id="MT142579">
    <property type="protein sequence ID" value="QJA85513.1"/>
    <property type="molecule type" value="Genomic_DNA"/>
</dbReference>
<organism evidence="1">
    <name type="scientific">viral metagenome</name>
    <dbReference type="NCBI Taxonomy" id="1070528"/>
    <lineage>
        <taxon>unclassified sequences</taxon>
        <taxon>metagenomes</taxon>
        <taxon>organismal metagenomes</taxon>
    </lineage>
</organism>
<sequence>MNEESINKTLTQLARKMGKANASQLLSVLGKDKQFINAVESPVGQELLKDAVGCVEDKISLIMQEKDEAKDRAELKAYLNIITKWQTIINRYNKNKEKFEREIV</sequence>
<gene>
    <name evidence="1" type="ORF">MM415B02211_0009</name>
</gene>
<accession>A0A6M3KTR8</accession>
<protein>
    <submittedName>
        <fullName evidence="1">Uncharacterized protein</fullName>
    </submittedName>
</protein>
<reference evidence="1" key="1">
    <citation type="submission" date="2020-03" db="EMBL/GenBank/DDBJ databases">
        <title>The deep terrestrial virosphere.</title>
        <authorList>
            <person name="Holmfeldt K."/>
            <person name="Nilsson E."/>
            <person name="Simone D."/>
            <person name="Lopez-Fernandez M."/>
            <person name="Wu X."/>
            <person name="de Brujin I."/>
            <person name="Lundin D."/>
            <person name="Andersson A."/>
            <person name="Bertilsson S."/>
            <person name="Dopson M."/>
        </authorList>
    </citation>
    <scope>NUCLEOTIDE SEQUENCE</scope>
    <source>
        <strain evidence="1">MM415B02211</strain>
    </source>
</reference>
<proteinExistence type="predicted"/>
<evidence type="ECO:0000313" key="1">
    <source>
        <dbReference type="EMBL" id="QJA85513.1"/>
    </source>
</evidence>
<dbReference type="AlphaFoldDB" id="A0A6M3KTR8"/>
<name>A0A6M3KTR8_9ZZZZ</name>